<evidence type="ECO:0000256" key="7">
    <source>
        <dbReference type="HAMAP-Rule" id="MF_01161"/>
    </source>
</evidence>
<keyword evidence="4 7" id="KW-0547">Nucleotide-binding</keyword>
<evidence type="ECO:0000256" key="2">
    <source>
        <dbReference type="ARBA" id="ARBA00022598"/>
    </source>
</evidence>
<dbReference type="OrthoDB" id="9807403at2"/>
<dbReference type="GO" id="GO:0005524">
    <property type="term" value="F:ATP binding"/>
    <property type="evidence" value="ECO:0007669"/>
    <property type="project" value="UniProtKB-UniRule"/>
</dbReference>
<dbReference type="NCBIfam" id="TIGR02432">
    <property type="entry name" value="lysidine_TilS_N"/>
    <property type="match status" value="1"/>
</dbReference>
<comment type="domain">
    <text evidence="7">The N-terminal region contains the highly conserved SGGXDS motif, predicted to be a P-loop motif involved in ATP binding.</text>
</comment>
<comment type="subcellular location">
    <subcellularLocation>
        <location evidence="7">Cytoplasm</location>
    </subcellularLocation>
</comment>
<feature type="domain" description="tRNA(Ile)-lysidine synthase substrate-binding" evidence="9">
    <location>
        <begin position="241"/>
        <end position="294"/>
    </location>
</feature>
<dbReference type="GO" id="GO:0005737">
    <property type="term" value="C:cytoplasm"/>
    <property type="evidence" value="ECO:0007669"/>
    <property type="project" value="UniProtKB-SubCell"/>
</dbReference>
<reference evidence="10 11" key="1">
    <citation type="journal article" date="2019" name="Environ. Microbiol.">
        <title>Species interactions and distinct microbial communities in high Arctic permafrost affected cryosols are associated with the CH4 and CO2 gas fluxes.</title>
        <authorList>
            <person name="Altshuler I."/>
            <person name="Hamel J."/>
            <person name="Turney S."/>
            <person name="Magnuson E."/>
            <person name="Levesque R."/>
            <person name="Greer C."/>
            <person name="Whyte L.G."/>
        </authorList>
    </citation>
    <scope>NUCLEOTIDE SEQUENCE [LARGE SCALE GENOMIC DNA]</scope>
    <source>
        <strain evidence="10 11">S06.C</strain>
    </source>
</reference>
<dbReference type="EMBL" id="RCZI01000001">
    <property type="protein sequence ID" value="TPG30671.1"/>
    <property type="molecule type" value="Genomic_DNA"/>
</dbReference>
<dbReference type="SUPFAM" id="SSF52402">
    <property type="entry name" value="Adenine nucleotide alpha hydrolases-like"/>
    <property type="match status" value="1"/>
</dbReference>
<evidence type="ECO:0000256" key="5">
    <source>
        <dbReference type="ARBA" id="ARBA00022840"/>
    </source>
</evidence>
<evidence type="ECO:0000256" key="6">
    <source>
        <dbReference type="ARBA" id="ARBA00048539"/>
    </source>
</evidence>
<protein>
    <recommendedName>
        <fullName evidence="7">tRNA(Ile)-lysidine synthase</fullName>
        <ecNumber evidence="7">6.3.4.19</ecNumber>
    </recommendedName>
    <alternativeName>
        <fullName evidence="7">tRNA(Ile)-2-lysyl-cytidine synthase</fullName>
    </alternativeName>
    <alternativeName>
        <fullName evidence="7">tRNA(Ile)-lysidine synthetase</fullName>
    </alternativeName>
</protein>
<keyword evidence="5 7" id="KW-0067">ATP-binding</keyword>
<sequence length="314" mass="33760">MDNPAAHALASWAVSLPLGIAYSGGADSTALLHAAAARWPGQVQALHVHHGLQSAADDFERHCAATCGALNVPLHTGRVDARHGSGESPEDAARRARYAALASLASGQGVRDVLLAQHADDQVETMLIALGRGAGLDGLAAMPPEMMRHGIRFHRPLLDVPAVQLRSWLVAGGVPFIEDPSNSDERYTRNRIRHRVLPAIAEALPQFRDTFARSARNAARASALLADLAKIDLANVGVPPSISALQALSRERCANALRHWLRTAHRAVPSEAQLQQLLAQVDACRTRGHSIRLKVADGFVEREGAELRWYNVAP</sequence>
<evidence type="ECO:0000256" key="1">
    <source>
        <dbReference type="ARBA" id="ARBA00022490"/>
    </source>
</evidence>
<dbReference type="Pfam" id="PF09179">
    <property type="entry name" value="TilS"/>
    <property type="match status" value="1"/>
</dbReference>
<feature type="domain" description="tRNA(Ile)-lysidine/2-thiocytidine synthase N-terminal" evidence="8">
    <location>
        <begin position="19"/>
        <end position="195"/>
    </location>
</feature>
<dbReference type="SUPFAM" id="SSF82829">
    <property type="entry name" value="MesJ substrate recognition domain-like"/>
    <property type="match status" value="1"/>
</dbReference>
<dbReference type="CDD" id="cd01992">
    <property type="entry name" value="TilS_N"/>
    <property type="match status" value="1"/>
</dbReference>
<accession>A0A502E2D7</accession>
<gene>
    <name evidence="7 10" type="primary">tilS</name>
    <name evidence="10" type="ORF">EAH82_04170</name>
</gene>
<comment type="caution">
    <text evidence="10">The sequence shown here is derived from an EMBL/GenBank/DDBJ whole genome shotgun (WGS) entry which is preliminary data.</text>
</comment>
<dbReference type="InterPro" id="IPR014729">
    <property type="entry name" value="Rossmann-like_a/b/a_fold"/>
</dbReference>
<dbReference type="InterPro" id="IPR015262">
    <property type="entry name" value="tRNA_Ile_lys_synt_subst-bd"/>
</dbReference>
<keyword evidence="3 7" id="KW-0819">tRNA processing</keyword>
<dbReference type="PANTHER" id="PTHR43033">
    <property type="entry name" value="TRNA(ILE)-LYSIDINE SYNTHASE-RELATED"/>
    <property type="match status" value="1"/>
</dbReference>
<dbReference type="GO" id="GO:0006400">
    <property type="term" value="P:tRNA modification"/>
    <property type="evidence" value="ECO:0007669"/>
    <property type="project" value="UniProtKB-UniRule"/>
</dbReference>
<evidence type="ECO:0000259" key="8">
    <source>
        <dbReference type="Pfam" id="PF01171"/>
    </source>
</evidence>
<dbReference type="AlphaFoldDB" id="A0A502E2D7"/>
<keyword evidence="1 7" id="KW-0963">Cytoplasm</keyword>
<dbReference type="Gene3D" id="3.40.50.620">
    <property type="entry name" value="HUPs"/>
    <property type="match status" value="1"/>
</dbReference>
<dbReference type="EC" id="6.3.4.19" evidence="7"/>
<dbReference type="Proteomes" id="UP000319212">
    <property type="component" value="Unassembled WGS sequence"/>
</dbReference>
<proteinExistence type="inferred from homology"/>
<evidence type="ECO:0000256" key="4">
    <source>
        <dbReference type="ARBA" id="ARBA00022741"/>
    </source>
</evidence>
<dbReference type="Pfam" id="PF01171">
    <property type="entry name" value="ATP_bind_3"/>
    <property type="match status" value="1"/>
</dbReference>
<comment type="similarity">
    <text evidence="7">Belongs to the tRNA(Ile)-lysidine synthase family.</text>
</comment>
<evidence type="ECO:0000256" key="3">
    <source>
        <dbReference type="ARBA" id="ARBA00022694"/>
    </source>
</evidence>
<comment type="function">
    <text evidence="7">Ligates lysine onto the cytidine present at position 34 of the AUA codon-specific tRNA(Ile) that contains the anticodon CAU, in an ATP-dependent manner. Cytidine is converted to lysidine, thus changing the amino acid specificity of the tRNA from methionine to isoleucine.</text>
</comment>
<dbReference type="PANTHER" id="PTHR43033:SF1">
    <property type="entry name" value="TRNA(ILE)-LYSIDINE SYNTHASE-RELATED"/>
    <property type="match status" value="1"/>
</dbReference>
<name>A0A502E2D7_9BURK</name>
<feature type="binding site" evidence="7">
    <location>
        <begin position="23"/>
        <end position="28"/>
    </location>
    <ligand>
        <name>ATP</name>
        <dbReference type="ChEBI" id="CHEBI:30616"/>
    </ligand>
</feature>
<organism evidence="10 11">
    <name type="scientific">Variovorax guangxiensis</name>
    <dbReference type="NCBI Taxonomy" id="1775474"/>
    <lineage>
        <taxon>Bacteria</taxon>
        <taxon>Pseudomonadati</taxon>
        <taxon>Pseudomonadota</taxon>
        <taxon>Betaproteobacteria</taxon>
        <taxon>Burkholderiales</taxon>
        <taxon>Comamonadaceae</taxon>
        <taxon>Variovorax</taxon>
    </lineage>
</organism>
<dbReference type="HAMAP" id="MF_01161">
    <property type="entry name" value="tRNA_Ile_lys_synt"/>
    <property type="match status" value="1"/>
</dbReference>
<dbReference type="InterPro" id="IPR012795">
    <property type="entry name" value="tRNA_Ile_lys_synt_N"/>
</dbReference>
<comment type="catalytic activity">
    <reaction evidence="6 7">
        <text>cytidine(34) in tRNA(Ile2) + L-lysine + ATP = lysidine(34) in tRNA(Ile2) + AMP + diphosphate + H(+)</text>
        <dbReference type="Rhea" id="RHEA:43744"/>
        <dbReference type="Rhea" id="RHEA-COMP:10625"/>
        <dbReference type="Rhea" id="RHEA-COMP:10670"/>
        <dbReference type="ChEBI" id="CHEBI:15378"/>
        <dbReference type="ChEBI" id="CHEBI:30616"/>
        <dbReference type="ChEBI" id="CHEBI:32551"/>
        <dbReference type="ChEBI" id="CHEBI:33019"/>
        <dbReference type="ChEBI" id="CHEBI:82748"/>
        <dbReference type="ChEBI" id="CHEBI:83665"/>
        <dbReference type="ChEBI" id="CHEBI:456215"/>
        <dbReference type="EC" id="6.3.4.19"/>
    </reaction>
</comment>
<evidence type="ECO:0000313" key="10">
    <source>
        <dbReference type="EMBL" id="TPG30671.1"/>
    </source>
</evidence>
<evidence type="ECO:0000259" key="9">
    <source>
        <dbReference type="Pfam" id="PF09179"/>
    </source>
</evidence>
<evidence type="ECO:0000313" key="11">
    <source>
        <dbReference type="Proteomes" id="UP000319212"/>
    </source>
</evidence>
<dbReference type="InterPro" id="IPR012094">
    <property type="entry name" value="tRNA_Ile_lys_synt"/>
</dbReference>
<dbReference type="Gene3D" id="1.20.59.20">
    <property type="match status" value="1"/>
</dbReference>
<keyword evidence="2 7" id="KW-0436">Ligase</keyword>
<dbReference type="RefSeq" id="WP_140838849.1">
    <property type="nucleotide sequence ID" value="NZ_RCZI01000001.1"/>
</dbReference>
<dbReference type="GO" id="GO:0032267">
    <property type="term" value="F:tRNA(Ile)-lysidine synthase activity"/>
    <property type="evidence" value="ECO:0007669"/>
    <property type="project" value="UniProtKB-EC"/>
</dbReference>
<dbReference type="InterPro" id="IPR011063">
    <property type="entry name" value="TilS/TtcA_N"/>
</dbReference>